<proteinExistence type="inferred from homology"/>
<dbReference type="RefSeq" id="WP_344051419.1">
    <property type="nucleotide sequence ID" value="NZ_BAAAPK010000001.1"/>
</dbReference>
<evidence type="ECO:0000259" key="2">
    <source>
        <dbReference type="Pfam" id="PF08327"/>
    </source>
</evidence>
<dbReference type="SUPFAM" id="SSF55961">
    <property type="entry name" value="Bet v1-like"/>
    <property type="match status" value="1"/>
</dbReference>
<evidence type="ECO:0000313" key="3">
    <source>
        <dbReference type="EMBL" id="GAA1664403.1"/>
    </source>
</evidence>
<keyword evidence="4" id="KW-1185">Reference proteome</keyword>
<dbReference type="InterPro" id="IPR013538">
    <property type="entry name" value="ASHA1/2-like_C"/>
</dbReference>
<reference evidence="3 4" key="1">
    <citation type="journal article" date="2019" name="Int. J. Syst. Evol. Microbiol.">
        <title>The Global Catalogue of Microorganisms (GCM) 10K type strain sequencing project: providing services to taxonomists for standard genome sequencing and annotation.</title>
        <authorList>
            <consortium name="The Broad Institute Genomics Platform"/>
            <consortium name="The Broad Institute Genome Sequencing Center for Infectious Disease"/>
            <person name="Wu L."/>
            <person name="Ma J."/>
        </authorList>
    </citation>
    <scope>NUCLEOTIDE SEQUENCE [LARGE SCALE GENOMIC DNA]</scope>
    <source>
        <strain evidence="3 4">JCM 15575</strain>
    </source>
</reference>
<organism evidence="3 4">
    <name type="scientific">Microbacterium lacus</name>
    <dbReference type="NCBI Taxonomy" id="415217"/>
    <lineage>
        <taxon>Bacteria</taxon>
        <taxon>Bacillati</taxon>
        <taxon>Actinomycetota</taxon>
        <taxon>Actinomycetes</taxon>
        <taxon>Micrococcales</taxon>
        <taxon>Microbacteriaceae</taxon>
        <taxon>Microbacterium</taxon>
    </lineage>
</organism>
<dbReference type="InterPro" id="IPR023393">
    <property type="entry name" value="START-like_dom_sf"/>
</dbReference>
<comment type="caution">
    <text evidence="3">The sequence shown here is derived from an EMBL/GenBank/DDBJ whole genome shotgun (WGS) entry which is preliminary data.</text>
</comment>
<dbReference type="EMBL" id="BAAAPK010000001">
    <property type="protein sequence ID" value="GAA1664403.1"/>
    <property type="molecule type" value="Genomic_DNA"/>
</dbReference>
<protein>
    <submittedName>
        <fullName evidence="3">SRPBCC family protein</fullName>
    </submittedName>
</protein>
<comment type="similarity">
    <text evidence="1">Belongs to the AHA1 family.</text>
</comment>
<evidence type="ECO:0000313" key="4">
    <source>
        <dbReference type="Proteomes" id="UP001500596"/>
    </source>
</evidence>
<name>A0ABN2G2U4_9MICO</name>
<feature type="domain" description="Activator of Hsp90 ATPase homologue 1/2-like C-terminal" evidence="2">
    <location>
        <begin position="12"/>
        <end position="111"/>
    </location>
</feature>
<dbReference type="Pfam" id="PF08327">
    <property type="entry name" value="AHSA1"/>
    <property type="match status" value="1"/>
</dbReference>
<dbReference type="Proteomes" id="UP001500596">
    <property type="component" value="Unassembled WGS sequence"/>
</dbReference>
<gene>
    <name evidence="3" type="ORF">GCM10009807_05770</name>
</gene>
<evidence type="ECO:0000256" key="1">
    <source>
        <dbReference type="ARBA" id="ARBA00006817"/>
    </source>
</evidence>
<dbReference type="Gene3D" id="3.30.530.20">
    <property type="match status" value="1"/>
</dbReference>
<accession>A0ABN2G2U4</accession>
<sequence length="169" mass="18657">MRVDSAHRRIAALPEEVFRAFRDPGLLAAWLPPEGMHAHLEQFDLRAGGGFRSVLTYETHDAPGKYSAHSDVTETKILEMDAPHKIVWSVRFPSEDPSFAGTMFMEWTFEAVLSDDPEQTPGSQVHADLGTLVTVQAKDVPPGIDAAEHVAGLESSLRKLAGLFEHRAR</sequence>